<dbReference type="AlphaFoldDB" id="A0A3M0ADZ0"/>
<keyword evidence="2 4" id="KW-0238">DNA-binding</keyword>
<dbReference type="GO" id="GO:0015074">
    <property type="term" value="P:DNA integration"/>
    <property type="evidence" value="ECO:0007669"/>
    <property type="project" value="UniProtKB-KW"/>
</dbReference>
<evidence type="ECO:0000256" key="2">
    <source>
        <dbReference type="ARBA" id="ARBA00023125"/>
    </source>
</evidence>
<dbReference type="RefSeq" id="WP_121876026.1">
    <property type="nucleotide sequence ID" value="NZ_REFJ01000001.1"/>
</dbReference>
<dbReference type="EMBL" id="REFJ01000001">
    <property type="protein sequence ID" value="RMA82717.1"/>
    <property type="molecule type" value="Genomic_DNA"/>
</dbReference>
<evidence type="ECO:0000313" key="6">
    <source>
        <dbReference type="EMBL" id="RMA82717.1"/>
    </source>
</evidence>
<dbReference type="InterPro" id="IPR024456">
    <property type="entry name" value="Integrase_catalytic_putative"/>
</dbReference>
<gene>
    <name evidence="6" type="ORF">DFR27_0674</name>
</gene>
<dbReference type="PROSITE" id="PS51900">
    <property type="entry name" value="CB"/>
    <property type="match status" value="1"/>
</dbReference>
<name>A0A3M0ADZ0_9GAMM</name>
<dbReference type="GO" id="GO:0006310">
    <property type="term" value="P:DNA recombination"/>
    <property type="evidence" value="ECO:0007669"/>
    <property type="project" value="UniProtKB-KW"/>
</dbReference>
<dbReference type="InterPro" id="IPR013762">
    <property type="entry name" value="Integrase-like_cat_sf"/>
</dbReference>
<evidence type="ECO:0000313" key="7">
    <source>
        <dbReference type="Proteomes" id="UP000267187"/>
    </source>
</evidence>
<keyword evidence="7" id="KW-1185">Reference proteome</keyword>
<feature type="domain" description="Core-binding (CB)" evidence="5">
    <location>
        <begin position="1"/>
        <end position="78"/>
    </location>
</feature>
<keyword evidence="3" id="KW-0233">DNA recombination</keyword>
<dbReference type="Pfam" id="PF12835">
    <property type="entry name" value="Integrase_1"/>
    <property type="match status" value="1"/>
</dbReference>
<dbReference type="Gene3D" id="1.10.150.130">
    <property type="match status" value="1"/>
</dbReference>
<dbReference type="InterPro" id="IPR011010">
    <property type="entry name" value="DNA_brk_join_enz"/>
</dbReference>
<dbReference type="SUPFAM" id="SSF56349">
    <property type="entry name" value="DNA breaking-rejoining enzymes"/>
    <property type="match status" value="1"/>
</dbReference>
<evidence type="ECO:0000259" key="5">
    <source>
        <dbReference type="PROSITE" id="PS51900"/>
    </source>
</evidence>
<dbReference type="GO" id="GO:0003677">
    <property type="term" value="F:DNA binding"/>
    <property type="evidence" value="ECO:0007669"/>
    <property type="project" value="UniProtKB-UniRule"/>
</dbReference>
<organism evidence="6 7">
    <name type="scientific">Umboniibacter marinipuniceus</name>
    <dbReference type="NCBI Taxonomy" id="569599"/>
    <lineage>
        <taxon>Bacteria</taxon>
        <taxon>Pseudomonadati</taxon>
        <taxon>Pseudomonadota</taxon>
        <taxon>Gammaproteobacteria</taxon>
        <taxon>Cellvibrionales</taxon>
        <taxon>Cellvibrionaceae</taxon>
        <taxon>Umboniibacter</taxon>
    </lineage>
</organism>
<accession>A0A3M0ADZ0</accession>
<dbReference type="InterPro" id="IPR010998">
    <property type="entry name" value="Integrase_recombinase_N"/>
</dbReference>
<proteinExistence type="predicted"/>
<evidence type="ECO:0000256" key="1">
    <source>
        <dbReference type="ARBA" id="ARBA00022908"/>
    </source>
</evidence>
<evidence type="ECO:0000256" key="3">
    <source>
        <dbReference type="ARBA" id="ARBA00023172"/>
    </source>
</evidence>
<dbReference type="OrthoDB" id="5394387at2"/>
<sequence length="297" mass="33855">MIEEFLGSRRRLPVAAATLRADETRLQLFVDFLSAEELSLEEIEREDIERFSRSLSWYSTAYAHNVLSSTNGFLAFKGREDLVISPADSSERKRVRVRVRPLRFNLANIRKAAFEAGELSPRLGSVVMICALLGLRLREAILLEIRESLRSYRTIGRVDVIHGTKGGRSREVERLVTPLEDIEEVLVEALPLATNQRGNLLGEDANSDYFYRLCERKLQPILKSNGIACIHDLRTYFAVTKFERAAGHLAPINTDTVPKNYNKEHDRAIRLALSEEMGHSRWQITNSYLGTLRGKKR</sequence>
<protein>
    <submittedName>
        <fullName evidence="6">Integrase-like protein</fullName>
    </submittedName>
</protein>
<comment type="caution">
    <text evidence="6">The sequence shown here is derived from an EMBL/GenBank/DDBJ whole genome shotgun (WGS) entry which is preliminary data.</text>
</comment>
<reference evidence="6 7" key="1">
    <citation type="submission" date="2018-10" db="EMBL/GenBank/DDBJ databases">
        <title>Genomic Encyclopedia of Type Strains, Phase IV (KMG-IV): sequencing the most valuable type-strain genomes for metagenomic binning, comparative biology and taxonomic classification.</title>
        <authorList>
            <person name="Goeker M."/>
        </authorList>
    </citation>
    <scope>NUCLEOTIDE SEQUENCE [LARGE SCALE GENOMIC DNA]</scope>
    <source>
        <strain evidence="6 7">DSM 25080</strain>
    </source>
</reference>
<keyword evidence="1" id="KW-0229">DNA integration</keyword>
<dbReference type="InterPro" id="IPR044068">
    <property type="entry name" value="CB"/>
</dbReference>
<evidence type="ECO:0000256" key="4">
    <source>
        <dbReference type="PROSITE-ProRule" id="PRU01248"/>
    </source>
</evidence>
<dbReference type="Gene3D" id="1.10.443.10">
    <property type="entry name" value="Intergrase catalytic core"/>
    <property type="match status" value="1"/>
</dbReference>
<dbReference type="Proteomes" id="UP000267187">
    <property type="component" value="Unassembled WGS sequence"/>
</dbReference>